<comment type="caution">
    <text evidence="5">The sequence shown here is derived from an EMBL/GenBank/DDBJ whole genome shotgun (WGS) entry which is preliminary data.</text>
</comment>
<evidence type="ECO:0000256" key="1">
    <source>
        <dbReference type="ARBA" id="ARBA00023015"/>
    </source>
</evidence>
<dbReference type="CDD" id="cd01392">
    <property type="entry name" value="HTH_LacI"/>
    <property type="match status" value="1"/>
</dbReference>
<evidence type="ECO:0000313" key="6">
    <source>
        <dbReference type="Proteomes" id="UP000642144"/>
    </source>
</evidence>
<dbReference type="PROSITE" id="PS50932">
    <property type="entry name" value="HTH_LACI_2"/>
    <property type="match status" value="1"/>
</dbReference>
<evidence type="ECO:0000256" key="2">
    <source>
        <dbReference type="ARBA" id="ARBA00023125"/>
    </source>
</evidence>
<name>A0ABW9VYH7_9BURK</name>
<dbReference type="RefSeq" id="WP_161054604.1">
    <property type="nucleotide sequence ID" value="NZ_WWCT01000005.1"/>
</dbReference>
<keyword evidence="3" id="KW-0804">Transcription</keyword>
<proteinExistence type="predicted"/>
<dbReference type="InterPro" id="IPR028082">
    <property type="entry name" value="Peripla_BP_I"/>
</dbReference>
<dbReference type="PANTHER" id="PTHR30146:SF120">
    <property type="entry name" value="ALANINE RACEMASE"/>
    <property type="match status" value="1"/>
</dbReference>
<dbReference type="PROSITE" id="PS00356">
    <property type="entry name" value="HTH_LACI_1"/>
    <property type="match status" value="1"/>
</dbReference>
<dbReference type="Gene3D" id="1.10.260.40">
    <property type="entry name" value="lambda repressor-like DNA-binding domains"/>
    <property type="match status" value="1"/>
</dbReference>
<dbReference type="Gene3D" id="3.40.50.2300">
    <property type="match status" value="2"/>
</dbReference>
<evidence type="ECO:0000313" key="5">
    <source>
        <dbReference type="EMBL" id="MYN26595.1"/>
    </source>
</evidence>
<dbReference type="Proteomes" id="UP000642144">
    <property type="component" value="Unassembled WGS sequence"/>
</dbReference>
<feature type="domain" description="HTH lacI-type" evidence="4">
    <location>
        <begin position="16"/>
        <end position="68"/>
    </location>
</feature>
<accession>A0ABW9VYH7</accession>
<dbReference type="EMBL" id="WWCT01000005">
    <property type="protein sequence ID" value="MYN26595.1"/>
    <property type="molecule type" value="Genomic_DNA"/>
</dbReference>
<dbReference type="Pfam" id="PF00356">
    <property type="entry name" value="LacI"/>
    <property type="match status" value="1"/>
</dbReference>
<keyword evidence="6" id="KW-1185">Reference proteome</keyword>
<dbReference type="PANTHER" id="PTHR30146">
    <property type="entry name" value="LACI-RELATED TRANSCRIPTIONAL REPRESSOR"/>
    <property type="match status" value="1"/>
</dbReference>
<dbReference type="CDD" id="cd06295">
    <property type="entry name" value="PBP1_CelR"/>
    <property type="match status" value="1"/>
</dbReference>
<dbReference type="InterPro" id="IPR000843">
    <property type="entry name" value="HTH_LacI"/>
</dbReference>
<keyword evidence="1" id="KW-0805">Transcription regulation</keyword>
<reference evidence="5 6" key="1">
    <citation type="submission" date="2019-12" db="EMBL/GenBank/DDBJ databases">
        <title>Novel species isolated from a subtropical stream in China.</title>
        <authorList>
            <person name="Lu H."/>
        </authorList>
    </citation>
    <scope>NUCLEOTIDE SEQUENCE [LARGE SCALE GENOMIC DNA]</scope>
    <source>
        <strain evidence="5 6">CY42W</strain>
    </source>
</reference>
<protein>
    <submittedName>
        <fullName evidence="5">Substrate-binding domain-containing protein</fullName>
    </submittedName>
</protein>
<keyword evidence="2" id="KW-0238">DNA-binding</keyword>
<evidence type="ECO:0000259" key="4">
    <source>
        <dbReference type="PROSITE" id="PS50932"/>
    </source>
</evidence>
<dbReference type="InterPro" id="IPR010982">
    <property type="entry name" value="Lambda_DNA-bd_dom_sf"/>
</dbReference>
<dbReference type="InterPro" id="IPR046335">
    <property type="entry name" value="LacI/GalR-like_sensor"/>
</dbReference>
<evidence type="ECO:0000256" key="3">
    <source>
        <dbReference type="ARBA" id="ARBA00023163"/>
    </source>
</evidence>
<dbReference type="SUPFAM" id="SSF47413">
    <property type="entry name" value="lambda repressor-like DNA-binding domains"/>
    <property type="match status" value="1"/>
</dbReference>
<dbReference type="SUPFAM" id="SSF53822">
    <property type="entry name" value="Periplasmic binding protein-like I"/>
    <property type="match status" value="1"/>
</dbReference>
<organism evidence="5 6">
    <name type="scientific">Duganella levis</name>
    <dbReference type="NCBI Taxonomy" id="2692169"/>
    <lineage>
        <taxon>Bacteria</taxon>
        <taxon>Pseudomonadati</taxon>
        <taxon>Pseudomonadota</taxon>
        <taxon>Betaproteobacteria</taxon>
        <taxon>Burkholderiales</taxon>
        <taxon>Oxalobacteraceae</taxon>
        <taxon>Telluria group</taxon>
        <taxon>Duganella</taxon>
    </lineage>
</organism>
<dbReference type="Pfam" id="PF13377">
    <property type="entry name" value="Peripla_BP_3"/>
    <property type="match status" value="1"/>
</dbReference>
<dbReference type="SMART" id="SM00354">
    <property type="entry name" value="HTH_LACI"/>
    <property type="match status" value="1"/>
</dbReference>
<gene>
    <name evidence="5" type="ORF">GTP69_09270</name>
</gene>
<sequence>MPKTTPPEADSRRLQMADIARLAGVSTSTVSRALAGSKLISEETRTRVMELARSLKYNINIGAQNLRMKQNRTVGVVVPYDPATRQHLSDPFFLAMLGSLADALTEQGFDMLVSRVDASELDAAAAPFDTGRVIGIVLIGQWRHHDQLNQLAARHVPIVVWGAQLPQQLYCTVGGDNLAGGQLAGAHLLAQGRQRIAFFGDINLPEIGQRYAGLCQALAAAGLAADPALLVPASFVPDGGRLAAEELLGRGVAFDAVFAGSDLMAMSAINAFRQHGLDVPGRVAVVGYDDIPLSSYFHPPLTTVQQPIQEAGRALVASLLELTEGRPAPSLQLPTQLIVRASTV</sequence>